<dbReference type="RefSeq" id="WP_317548695.1">
    <property type="nucleotide sequence ID" value="NZ_JAWLKE010000005.1"/>
</dbReference>
<gene>
    <name evidence="1" type="ORF">R3P95_15150</name>
</gene>
<dbReference type="InterPro" id="IPR007362">
    <property type="entry name" value="DUF429"/>
</dbReference>
<accession>A0ABU4B091</accession>
<dbReference type="Proteomes" id="UP001185899">
    <property type="component" value="Unassembled WGS sequence"/>
</dbReference>
<dbReference type="EMBL" id="JAWLKE010000005">
    <property type="protein sequence ID" value="MDV6231889.1"/>
    <property type="molecule type" value="Genomic_DNA"/>
</dbReference>
<name>A0ABU4B091_9NOCA</name>
<sequence length="220" mass="23834">MNSEAKKFAGVDGAKGAWVVAVLAETTLTWTACASVTEVLEVTRDCARVGVDMPLSLPEQGYRVSELEAKAFLGPARSSIFHTPVVDVLDAASYDQACSISRAITGKAISKQTWHILPSVKAWRDADFDRDRYVEVHPECSFRAMSPKTVFSSKKSGRGVGQRLAALMRWSEHADLADLPPGPAVDDFLDAAAAAWSARRFHLGEHLTFGTADGKDRIVA</sequence>
<dbReference type="Pfam" id="PF04250">
    <property type="entry name" value="DUF429"/>
    <property type="match status" value="1"/>
</dbReference>
<keyword evidence="2" id="KW-1185">Reference proteome</keyword>
<evidence type="ECO:0000313" key="2">
    <source>
        <dbReference type="Proteomes" id="UP001185899"/>
    </source>
</evidence>
<comment type="caution">
    <text evidence="1">The sequence shown here is derived from an EMBL/GenBank/DDBJ whole genome shotgun (WGS) entry which is preliminary data.</text>
</comment>
<evidence type="ECO:0000313" key="1">
    <source>
        <dbReference type="EMBL" id="MDV6231889.1"/>
    </source>
</evidence>
<protein>
    <submittedName>
        <fullName evidence="1">DUF429 domain-containing protein</fullName>
    </submittedName>
</protein>
<proteinExistence type="predicted"/>
<organism evidence="1 2">
    <name type="scientific">Rhodococcus cercidiphylli</name>
    <dbReference type="NCBI Taxonomy" id="489916"/>
    <lineage>
        <taxon>Bacteria</taxon>
        <taxon>Bacillati</taxon>
        <taxon>Actinomycetota</taxon>
        <taxon>Actinomycetes</taxon>
        <taxon>Mycobacteriales</taxon>
        <taxon>Nocardiaceae</taxon>
        <taxon>Rhodococcus</taxon>
    </lineage>
</organism>
<reference evidence="1 2" key="1">
    <citation type="submission" date="2023-10" db="EMBL/GenBank/DDBJ databases">
        <title>Development of a sustainable strategy for remediation of hydrocarbon-contaminated territories based on the waste exchange concept.</title>
        <authorList>
            <person name="Krivoruchko A."/>
        </authorList>
    </citation>
    <scope>NUCLEOTIDE SEQUENCE [LARGE SCALE GENOMIC DNA]</scope>
    <source>
        <strain evidence="1 2">IEGM 1322</strain>
    </source>
</reference>